<keyword evidence="3" id="KW-0731">Sigma factor</keyword>
<dbReference type="EMBL" id="FWDM01000018">
    <property type="protein sequence ID" value="SLM12478.1"/>
    <property type="molecule type" value="Genomic_DNA"/>
</dbReference>
<accession>A0A3P3XI97</accession>
<comment type="similarity">
    <text evidence="1">Belongs to the sigma-70 factor family. ECF subfamily.</text>
</comment>
<gene>
    <name evidence="8" type="ORF">SPIROBIBN47_250057</name>
</gene>
<evidence type="ECO:0000256" key="4">
    <source>
        <dbReference type="ARBA" id="ARBA00023125"/>
    </source>
</evidence>
<dbReference type="SUPFAM" id="SSF88659">
    <property type="entry name" value="Sigma3 and sigma4 domains of RNA polymerase sigma factors"/>
    <property type="match status" value="1"/>
</dbReference>
<dbReference type="InterPro" id="IPR007627">
    <property type="entry name" value="RNA_pol_sigma70_r2"/>
</dbReference>
<dbReference type="GO" id="GO:0016987">
    <property type="term" value="F:sigma factor activity"/>
    <property type="evidence" value="ECO:0007669"/>
    <property type="project" value="UniProtKB-KW"/>
</dbReference>
<dbReference type="InterPro" id="IPR036388">
    <property type="entry name" value="WH-like_DNA-bd_sf"/>
</dbReference>
<evidence type="ECO:0000256" key="3">
    <source>
        <dbReference type="ARBA" id="ARBA00023082"/>
    </source>
</evidence>
<evidence type="ECO:0000256" key="5">
    <source>
        <dbReference type="ARBA" id="ARBA00023163"/>
    </source>
</evidence>
<dbReference type="Pfam" id="PF04542">
    <property type="entry name" value="Sigma70_r2"/>
    <property type="match status" value="1"/>
</dbReference>
<dbReference type="InterPro" id="IPR014284">
    <property type="entry name" value="RNA_pol_sigma-70_dom"/>
</dbReference>
<organism evidence="8">
    <name type="scientific">uncultured spirochete</name>
    <dbReference type="NCBI Taxonomy" id="156406"/>
    <lineage>
        <taxon>Bacteria</taxon>
        <taxon>Pseudomonadati</taxon>
        <taxon>Spirochaetota</taxon>
        <taxon>Spirochaetia</taxon>
        <taxon>Spirochaetales</taxon>
        <taxon>environmental samples</taxon>
    </lineage>
</organism>
<feature type="domain" description="RNA polymerase sigma-70 region 2" evidence="6">
    <location>
        <begin position="67"/>
        <end position="128"/>
    </location>
</feature>
<dbReference type="NCBIfam" id="TIGR02937">
    <property type="entry name" value="sigma70-ECF"/>
    <property type="match status" value="1"/>
</dbReference>
<evidence type="ECO:0000313" key="8">
    <source>
        <dbReference type="EMBL" id="SLM12478.1"/>
    </source>
</evidence>
<keyword evidence="5" id="KW-0804">Transcription</keyword>
<protein>
    <submittedName>
        <fullName evidence="8">Putative RNA polymerase sigma-H factor</fullName>
    </submittedName>
</protein>
<dbReference type="AlphaFoldDB" id="A0A3P3XI97"/>
<evidence type="ECO:0000259" key="6">
    <source>
        <dbReference type="Pfam" id="PF04542"/>
    </source>
</evidence>
<dbReference type="Pfam" id="PF08281">
    <property type="entry name" value="Sigma70_r4_2"/>
    <property type="match status" value="1"/>
</dbReference>
<evidence type="ECO:0000259" key="7">
    <source>
        <dbReference type="Pfam" id="PF08281"/>
    </source>
</evidence>
<dbReference type="InterPro" id="IPR013249">
    <property type="entry name" value="RNA_pol_sigma70_r4_t2"/>
</dbReference>
<name>A0A3P3XI97_9SPIR</name>
<dbReference type="InterPro" id="IPR013324">
    <property type="entry name" value="RNA_pol_sigma_r3/r4-like"/>
</dbReference>
<dbReference type="GO" id="GO:0006352">
    <property type="term" value="P:DNA-templated transcription initiation"/>
    <property type="evidence" value="ECO:0007669"/>
    <property type="project" value="InterPro"/>
</dbReference>
<dbReference type="InterPro" id="IPR039425">
    <property type="entry name" value="RNA_pol_sigma-70-like"/>
</dbReference>
<dbReference type="GO" id="GO:0003677">
    <property type="term" value="F:DNA binding"/>
    <property type="evidence" value="ECO:0007669"/>
    <property type="project" value="UniProtKB-KW"/>
</dbReference>
<feature type="domain" description="RNA polymerase sigma factor 70 region 4 type 2" evidence="7">
    <location>
        <begin position="162"/>
        <end position="214"/>
    </location>
</feature>
<dbReference type="Gene3D" id="1.10.1740.10">
    <property type="match status" value="1"/>
</dbReference>
<sequence length="226" mass="25461">MNSNELLVRAMSAEKKEFGRLKPDDSAATAQVSLPAGDDPVDLSLAEHAAKGDKGAFERLMWRWWDRIRGYCATFVAFDPELAEEAAQESLIRIYKALPRWRKESSLGGYLYGICRTASLDVIRSRARHSARSMSVEDFDSLSLESPHSTGEANVLQEEANQMLAKAMQRLDPEDRSMLYLHEVEGKGLAELGAMYNLPVGTVKSRLFRVRDKLSVMLKEMGYELR</sequence>
<dbReference type="SUPFAM" id="SSF88946">
    <property type="entry name" value="Sigma2 domain of RNA polymerase sigma factors"/>
    <property type="match status" value="1"/>
</dbReference>
<keyword evidence="2" id="KW-0805">Transcription regulation</keyword>
<reference evidence="8" key="1">
    <citation type="submission" date="2017-02" db="EMBL/GenBank/DDBJ databases">
        <authorList>
            <person name="Regsiter A."/>
            <person name="William W."/>
        </authorList>
    </citation>
    <scope>NUCLEOTIDE SEQUENCE</scope>
    <source>
        <strain evidence="8">Bib</strain>
    </source>
</reference>
<dbReference type="PANTHER" id="PTHR43133">
    <property type="entry name" value="RNA POLYMERASE ECF-TYPE SIGMA FACTO"/>
    <property type="match status" value="1"/>
</dbReference>
<dbReference type="PANTHER" id="PTHR43133:SF8">
    <property type="entry name" value="RNA POLYMERASE SIGMA FACTOR HI_1459-RELATED"/>
    <property type="match status" value="1"/>
</dbReference>
<dbReference type="Gene3D" id="1.10.10.10">
    <property type="entry name" value="Winged helix-like DNA-binding domain superfamily/Winged helix DNA-binding domain"/>
    <property type="match status" value="1"/>
</dbReference>
<evidence type="ECO:0000256" key="2">
    <source>
        <dbReference type="ARBA" id="ARBA00023015"/>
    </source>
</evidence>
<proteinExistence type="inferred from homology"/>
<dbReference type="InterPro" id="IPR013325">
    <property type="entry name" value="RNA_pol_sigma_r2"/>
</dbReference>
<dbReference type="CDD" id="cd06171">
    <property type="entry name" value="Sigma70_r4"/>
    <property type="match status" value="1"/>
</dbReference>
<keyword evidence="4" id="KW-0238">DNA-binding</keyword>
<evidence type="ECO:0000256" key="1">
    <source>
        <dbReference type="ARBA" id="ARBA00010641"/>
    </source>
</evidence>